<proteinExistence type="predicted"/>
<name>A0A368HIE0_9GAMM</name>
<dbReference type="Pfam" id="PF01578">
    <property type="entry name" value="Cytochrom_C_asm"/>
    <property type="match status" value="1"/>
</dbReference>
<dbReference type="Proteomes" id="UP000253250">
    <property type="component" value="Unassembled WGS sequence"/>
</dbReference>
<organism evidence="3 4">
    <name type="scientific">Acidiferrobacter thiooxydans</name>
    <dbReference type="NCBI Taxonomy" id="163359"/>
    <lineage>
        <taxon>Bacteria</taxon>
        <taxon>Pseudomonadati</taxon>
        <taxon>Pseudomonadota</taxon>
        <taxon>Gammaproteobacteria</taxon>
        <taxon>Acidiferrobacterales</taxon>
        <taxon>Acidiferrobacteraceae</taxon>
        <taxon>Acidiferrobacter</taxon>
    </lineage>
</organism>
<evidence type="ECO:0000313" key="4">
    <source>
        <dbReference type="Proteomes" id="UP000253250"/>
    </source>
</evidence>
<keyword evidence="1" id="KW-1133">Transmembrane helix</keyword>
<evidence type="ECO:0000259" key="2">
    <source>
        <dbReference type="Pfam" id="PF01578"/>
    </source>
</evidence>
<feature type="transmembrane region" description="Helical" evidence="1">
    <location>
        <begin position="223"/>
        <end position="242"/>
    </location>
</feature>
<dbReference type="PANTHER" id="PTHR38034">
    <property type="entry name" value="INNER MEMBRANE PROTEIN YPJD"/>
    <property type="match status" value="1"/>
</dbReference>
<keyword evidence="4" id="KW-1185">Reference proteome</keyword>
<dbReference type="OrthoDB" id="9780793at2"/>
<feature type="domain" description="Cytochrome c assembly protein" evidence="2">
    <location>
        <begin position="87"/>
        <end position="277"/>
    </location>
</feature>
<comment type="caution">
    <text evidence="3">The sequence shown here is derived from an EMBL/GenBank/DDBJ whole genome shotgun (WGS) entry which is preliminary data.</text>
</comment>
<feature type="transmembrane region" description="Helical" evidence="1">
    <location>
        <begin position="254"/>
        <end position="272"/>
    </location>
</feature>
<dbReference type="PANTHER" id="PTHR38034:SF1">
    <property type="entry name" value="INNER MEMBRANE PROTEIN YPJD"/>
    <property type="match status" value="1"/>
</dbReference>
<keyword evidence="1" id="KW-0472">Membrane</keyword>
<feature type="transmembrane region" description="Helical" evidence="1">
    <location>
        <begin position="75"/>
        <end position="99"/>
    </location>
</feature>
<reference evidence="3 4" key="1">
    <citation type="submission" date="2018-02" db="EMBL/GenBank/DDBJ databases">
        <title>Insights into the biology of acidophilic members of the Acidiferrobacteraceae family derived from comparative genomic analyses.</title>
        <authorList>
            <person name="Issotta F."/>
            <person name="Thyssen C."/>
            <person name="Mena C."/>
            <person name="Moya A."/>
            <person name="Bellenberg S."/>
            <person name="Sproer C."/>
            <person name="Covarrubias P.C."/>
            <person name="Sand W."/>
            <person name="Quatrini R."/>
            <person name="Vera M."/>
        </authorList>
    </citation>
    <scope>NUCLEOTIDE SEQUENCE [LARGE SCALE GENOMIC DNA]</scope>
    <source>
        <strain evidence="4">m-1</strain>
    </source>
</reference>
<evidence type="ECO:0000256" key="1">
    <source>
        <dbReference type="SAM" id="Phobius"/>
    </source>
</evidence>
<feature type="transmembrane region" description="Helical" evidence="1">
    <location>
        <begin position="138"/>
        <end position="164"/>
    </location>
</feature>
<feature type="transmembrane region" description="Helical" evidence="1">
    <location>
        <begin position="106"/>
        <end position="126"/>
    </location>
</feature>
<dbReference type="GO" id="GO:0017004">
    <property type="term" value="P:cytochrome complex assembly"/>
    <property type="evidence" value="ECO:0007669"/>
    <property type="project" value="InterPro"/>
</dbReference>
<evidence type="ECO:0000313" key="3">
    <source>
        <dbReference type="EMBL" id="RCN59134.1"/>
    </source>
</evidence>
<feature type="transmembrane region" description="Helical" evidence="1">
    <location>
        <begin position="190"/>
        <end position="211"/>
    </location>
</feature>
<dbReference type="GO" id="GO:0020037">
    <property type="term" value="F:heme binding"/>
    <property type="evidence" value="ECO:0007669"/>
    <property type="project" value="InterPro"/>
</dbReference>
<dbReference type="InterPro" id="IPR052372">
    <property type="entry name" value="YpjD/HemX"/>
</dbReference>
<dbReference type="AlphaFoldDB" id="A0A368HIE0"/>
<accession>A0A368HIE0</accession>
<dbReference type="InterPro" id="IPR002541">
    <property type="entry name" value="Cyt_c_assembly"/>
</dbReference>
<protein>
    <submittedName>
        <fullName evidence="3">Cytochrome C biogenesis protein</fullName>
    </submittedName>
</protein>
<dbReference type="EMBL" id="PSYR01000001">
    <property type="protein sequence ID" value="RCN59134.1"/>
    <property type="molecule type" value="Genomic_DNA"/>
</dbReference>
<feature type="transmembrane region" description="Helical" evidence="1">
    <location>
        <begin position="50"/>
        <end position="69"/>
    </location>
</feature>
<sequence length="282" mass="31264">MPLSCHRYPCCPMIQLLFHIVAVILYALAGIYYWRALESPPGGQHDRRRGAFIGALAVILQAGLLIGDIDHDGHLTLGVGTILSLDAWAVAAIFLVASLRKPIESLGAFIMPSTAVATMGQIFLPASSEDTRISDPWLVAHIVISILAYSLLSIAVVQSLVLWVQESRLRRRHPAQLLRAIPPMETMETLMFEMIQVGFVLLTLTLISGFFFSEQLFGDPLPFTHHSVLSLVAWLAFAILLIGRRQFGWRGRNAVRWTVGGFVLLLFAYLSAEFLFKLVLPS</sequence>
<keyword evidence="1" id="KW-0812">Transmembrane</keyword>
<gene>
    <name evidence="3" type="ORF">C4900_05275</name>
</gene>
<feature type="transmembrane region" description="Helical" evidence="1">
    <location>
        <begin position="12"/>
        <end position="34"/>
    </location>
</feature>